<sequence>MEENPLVLANFYAPWCGYSRQLAPKFEAAAEELKYDDIPLVKIDCTWEEDLCDQYQIRSVPTMMVFRGPESFELYEGSQQPESHATTGWRTS</sequence>
<dbReference type="GO" id="GO:0003756">
    <property type="term" value="F:protein disulfide isomerase activity"/>
    <property type="evidence" value="ECO:0007669"/>
    <property type="project" value="TreeGrafter"/>
</dbReference>
<dbReference type="PROSITE" id="PS51352">
    <property type="entry name" value="THIOREDOXIN_2"/>
    <property type="match status" value="1"/>
</dbReference>
<dbReference type="RefSeq" id="XP_001209937.1">
    <property type="nucleotide sequence ID" value="XM_001209937.1"/>
</dbReference>
<evidence type="ECO:0000259" key="3">
    <source>
        <dbReference type="PROSITE" id="PS51352"/>
    </source>
</evidence>
<keyword evidence="2" id="KW-0732">Signal</keyword>
<dbReference type="InterPro" id="IPR036249">
    <property type="entry name" value="Thioredoxin-like_sf"/>
</dbReference>
<evidence type="ECO:0000313" key="5">
    <source>
        <dbReference type="Proteomes" id="UP000007963"/>
    </source>
</evidence>
<dbReference type="VEuPathDB" id="FungiDB:ATEG_07251"/>
<dbReference type="EMBL" id="CH476603">
    <property type="protein sequence ID" value="EAU32635.1"/>
    <property type="molecule type" value="Genomic_DNA"/>
</dbReference>
<feature type="domain" description="Thioredoxin" evidence="3">
    <location>
        <begin position="1"/>
        <end position="92"/>
    </location>
</feature>
<dbReference type="Gene3D" id="3.40.30.10">
    <property type="entry name" value="Glutaredoxin"/>
    <property type="match status" value="1"/>
</dbReference>
<gene>
    <name evidence="4" type="ORF">ATEG_07251</name>
</gene>
<dbReference type="STRING" id="341663.Q0CGE1"/>
<dbReference type="GeneID" id="4318836"/>
<dbReference type="HOGENOM" id="CLU_090389_14_1_1"/>
<dbReference type="GO" id="GO:0006457">
    <property type="term" value="P:protein folding"/>
    <property type="evidence" value="ECO:0007669"/>
    <property type="project" value="TreeGrafter"/>
</dbReference>
<name>Q0CGE1_ASPTN</name>
<dbReference type="InterPro" id="IPR013766">
    <property type="entry name" value="Thioredoxin_domain"/>
</dbReference>
<evidence type="ECO:0000313" key="4">
    <source>
        <dbReference type="EMBL" id="EAU32635.1"/>
    </source>
</evidence>
<protein>
    <recommendedName>
        <fullName evidence="3">Thioredoxin domain-containing protein</fullName>
    </recommendedName>
</protein>
<comment type="similarity">
    <text evidence="1">Belongs to the protein disulfide isomerase family.</text>
</comment>
<dbReference type="PANTHER" id="PTHR45672">
    <property type="entry name" value="PROTEIN DISULFIDE-ISOMERASE C17H9.14C-RELATED"/>
    <property type="match status" value="1"/>
</dbReference>
<organism evidence="4 5">
    <name type="scientific">Aspergillus terreus (strain NIH 2624 / FGSC A1156)</name>
    <dbReference type="NCBI Taxonomy" id="341663"/>
    <lineage>
        <taxon>Eukaryota</taxon>
        <taxon>Fungi</taxon>
        <taxon>Dikarya</taxon>
        <taxon>Ascomycota</taxon>
        <taxon>Pezizomycotina</taxon>
        <taxon>Eurotiomycetes</taxon>
        <taxon>Eurotiomycetidae</taxon>
        <taxon>Eurotiales</taxon>
        <taxon>Aspergillaceae</taxon>
        <taxon>Aspergillus</taxon>
        <taxon>Aspergillus subgen. Circumdati</taxon>
    </lineage>
</organism>
<dbReference type="OrthoDB" id="427280at2759"/>
<dbReference type="GO" id="GO:0005783">
    <property type="term" value="C:endoplasmic reticulum"/>
    <property type="evidence" value="ECO:0007669"/>
    <property type="project" value="TreeGrafter"/>
</dbReference>
<dbReference type="SUPFAM" id="SSF52833">
    <property type="entry name" value="Thioredoxin-like"/>
    <property type="match status" value="1"/>
</dbReference>
<dbReference type="CDD" id="cd02961">
    <property type="entry name" value="PDI_a_family"/>
    <property type="match status" value="1"/>
</dbReference>
<dbReference type="PANTHER" id="PTHR45672:SF3">
    <property type="entry name" value="THIOREDOXIN DOMAIN-CONTAINING PROTEIN 5"/>
    <property type="match status" value="1"/>
</dbReference>
<evidence type="ECO:0000256" key="2">
    <source>
        <dbReference type="ARBA" id="ARBA00022729"/>
    </source>
</evidence>
<dbReference type="eggNOG" id="KOG0190">
    <property type="taxonomic scope" value="Eukaryota"/>
</dbReference>
<dbReference type="Proteomes" id="UP000007963">
    <property type="component" value="Unassembled WGS sequence"/>
</dbReference>
<accession>Q0CGE1</accession>
<proteinExistence type="inferred from homology"/>
<dbReference type="InterPro" id="IPR051063">
    <property type="entry name" value="PDI"/>
</dbReference>
<evidence type="ECO:0000256" key="1">
    <source>
        <dbReference type="ARBA" id="ARBA00006347"/>
    </source>
</evidence>
<dbReference type="Pfam" id="PF00085">
    <property type="entry name" value="Thioredoxin"/>
    <property type="match status" value="1"/>
</dbReference>
<reference evidence="5" key="1">
    <citation type="submission" date="2005-09" db="EMBL/GenBank/DDBJ databases">
        <title>Annotation of the Aspergillus terreus NIH2624 genome.</title>
        <authorList>
            <person name="Birren B.W."/>
            <person name="Lander E.S."/>
            <person name="Galagan J.E."/>
            <person name="Nusbaum C."/>
            <person name="Devon K."/>
            <person name="Henn M."/>
            <person name="Ma L.-J."/>
            <person name="Jaffe D.B."/>
            <person name="Butler J."/>
            <person name="Alvarez P."/>
            <person name="Gnerre S."/>
            <person name="Grabherr M."/>
            <person name="Kleber M."/>
            <person name="Mauceli E.W."/>
            <person name="Brockman W."/>
            <person name="Rounsley S."/>
            <person name="Young S.K."/>
            <person name="LaButti K."/>
            <person name="Pushparaj V."/>
            <person name="DeCaprio D."/>
            <person name="Crawford M."/>
            <person name="Koehrsen M."/>
            <person name="Engels R."/>
            <person name="Montgomery P."/>
            <person name="Pearson M."/>
            <person name="Howarth C."/>
            <person name="Larson L."/>
            <person name="Luoma S."/>
            <person name="White J."/>
            <person name="Alvarado L."/>
            <person name="Kodira C.D."/>
            <person name="Zeng Q."/>
            <person name="Oleary S."/>
            <person name="Yandava C."/>
            <person name="Denning D.W."/>
            <person name="Nierman W.C."/>
            <person name="Milne T."/>
            <person name="Madden K."/>
        </authorList>
    </citation>
    <scope>NUCLEOTIDE SEQUENCE [LARGE SCALE GENOMIC DNA]</scope>
    <source>
        <strain evidence="5">NIH 2624 / FGSC A1156</strain>
    </source>
</reference>
<dbReference type="AlphaFoldDB" id="Q0CGE1"/>
<dbReference type="PRINTS" id="PR00421">
    <property type="entry name" value="THIOREDOXIN"/>
</dbReference>